<dbReference type="SUPFAM" id="SSF55486">
    <property type="entry name" value="Metalloproteases ('zincins'), catalytic domain"/>
    <property type="match status" value="1"/>
</dbReference>
<comment type="caution">
    <text evidence="3">The sequence shown here is derived from an EMBL/GenBank/DDBJ whole genome shotgun (WGS) entry which is preliminary data.</text>
</comment>
<feature type="domain" description="Peptidase M1 membrane alanine aminopeptidase" evidence="2">
    <location>
        <begin position="852"/>
        <end position="1052"/>
    </location>
</feature>
<feature type="transmembrane region" description="Helical" evidence="1">
    <location>
        <begin position="442"/>
        <end position="464"/>
    </location>
</feature>
<keyword evidence="1" id="KW-0472">Membrane</keyword>
<feature type="transmembrane region" description="Helical" evidence="1">
    <location>
        <begin position="103"/>
        <end position="126"/>
    </location>
</feature>
<feature type="transmembrane region" description="Helical" evidence="1">
    <location>
        <begin position="250"/>
        <end position="269"/>
    </location>
</feature>
<feature type="transmembrane region" description="Helical" evidence="1">
    <location>
        <begin position="476"/>
        <end position="495"/>
    </location>
</feature>
<dbReference type="InterPro" id="IPR027268">
    <property type="entry name" value="Peptidase_M4/M1_CTD_sf"/>
</dbReference>
<evidence type="ECO:0000313" key="3">
    <source>
        <dbReference type="EMBL" id="OCQ20815.1"/>
    </source>
</evidence>
<dbReference type="EMBL" id="MAUJ01000004">
    <property type="protein sequence ID" value="OCQ20815.1"/>
    <property type="molecule type" value="Genomic_DNA"/>
</dbReference>
<feature type="transmembrane region" description="Helical" evidence="1">
    <location>
        <begin position="515"/>
        <end position="537"/>
    </location>
</feature>
<evidence type="ECO:0000259" key="2">
    <source>
        <dbReference type="Pfam" id="PF01433"/>
    </source>
</evidence>
<dbReference type="GO" id="GO:0008270">
    <property type="term" value="F:zinc ion binding"/>
    <property type="evidence" value="ECO:0007669"/>
    <property type="project" value="InterPro"/>
</dbReference>
<feature type="transmembrane region" description="Helical" evidence="1">
    <location>
        <begin position="17"/>
        <end position="35"/>
    </location>
</feature>
<organism evidence="3 4">
    <name type="scientific">Pseudoalteromonas luteoviolacea</name>
    <dbReference type="NCBI Taxonomy" id="43657"/>
    <lineage>
        <taxon>Bacteria</taxon>
        <taxon>Pseudomonadati</taxon>
        <taxon>Pseudomonadota</taxon>
        <taxon>Gammaproteobacteria</taxon>
        <taxon>Alteromonadales</taxon>
        <taxon>Pseudoalteromonadaceae</taxon>
        <taxon>Pseudoalteromonas</taxon>
    </lineage>
</organism>
<evidence type="ECO:0000256" key="1">
    <source>
        <dbReference type="SAM" id="Phobius"/>
    </source>
</evidence>
<dbReference type="OrthoDB" id="100605at2"/>
<dbReference type="InterPro" id="IPR014782">
    <property type="entry name" value="Peptidase_M1_dom"/>
</dbReference>
<protein>
    <recommendedName>
        <fullName evidence="2">Peptidase M1 membrane alanine aminopeptidase domain-containing protein</fullName>
    </recommendedName>
</protein>
<dbReference type="GO" id="GO:0140359">
    <property type="term" value="F:ABC-type transporter activity"/>
    <property type="evidence" value="ECO:0007669"/>
    <property type="project" value="InterPro"/>
</dbReference>
<dbReference type="GO" id="GO:0008237">
    <property type="term" value="F:metallopeptidase activity"/>
    <property type="evidence" value="ECO:0007669"/>
    <property type="project" value="InterPro"/>
</dbReference>
<feature type="transmembrane region" description="Helical" evidence="1">
    <location>
        <begin position="146"/>
        <end position="166"/>
    </location>
</feature>
<dbReference type="AlphaFoldDB" id="A0A1C0TPL4"/>
<dbReference type="Proteomes" id="UP000093366">
    <property type="component" value="Unassembled WGS sequence"/>
</dbReference>
<dbReference type="GO" id="GO:0005886">
    <property type="term" value="C:plasma membrane"/>
    <property type="evidence" value="ECO:0007669"/>
    <property type="project" value="UniProtKB-SubCell"/>
</dbReference>
<reference evidence="4" key="1">
    <citation type="submission" date="2016-07" db="EMBL/GenBank/DDBJ databases">
        <authorList>
            <person name="Florea S."/>
            <person name="Webb J.S."/>
            <person name="Jaromczyk J."/>
            <person name="Schardl C.L."/>
        </authorList>
    </citation>
    <scope>NUCLEOTIDE SEQUENCE [LARGE SCALE GENOMIC DNA]</scope>
    <source>
        <strain evidence="4">IPB1</strain>
    </source>
</reference>
<dbReference type="Pfam" id="PF01433">
    <property type="entry name" value="Peptidase_M1"/>
    <property type="match status" value="1"/>
</dbReference>
<accession>A0A1C0TPL4</accession>
<proteinExistence type="predicted"/>
<feature type="transmembrane region" description="Helical" evidence="1">
    <location>
        <begin position="55"/>
        <end position="76"/>
    </location>
</feature>
<feature type="transmembrane region" description="Helical" evidence="1">
    <location>
        <begin position="319"/>
        <end position="339"/>
    </location>
</feature>
<gene>
    <name evidence="3" type="ORF">A7985_13535</name>
</gene>
<sequence>MFINTVRFELFTIFSRWMVYVLALLLVSLSAYEVFEYGTSYQIVPINAPYTYIELARGASIILMVLTAIFVGRVALSNHTYSMQELIFCRPINPWKYHIARVVAVYFVIGTLSCLTVIMNAISAYIGWKWSLLSYDVVGPFQWRFVVSPLVLIMLPNALFYTLLFYAISIVIKSQRAVAAVSMALVVATALLFAWAEVARLDESRYMHEWLMVLDMSALSHIVDQTVYWSASDKQTQTLGLEPIFLLNRVFWLIATLAVFIGAIKISLVQKSLAPYKRKDINEMDSQNTYPEQGIHAIESLPSNIWFFYRQLKFEVLHVAAKPSFWFVLGLSVFLTLWSPMESSYGTPLWRLTYAMIEHLGDVLLLPIFMVLLFYCPELIWRERESRAGAILECYPIKNWLLWSAKFIAALFIVMAILAVSVVASVKLQLDSGIEAININQYLFSVGGLHVFQVACLLSLTFFVHAISLNRATGTAAMAVLLLAFQFTPPMLSFANSPPLTYSDLNGYGQSIAETLVYFTYWGSLSVILAVLGYLLWPRGESTELRTRLSFLPQQLSIKDQKLILLSSIMFVAAGSHIFYHSILFPATSVLDVDEDVVAAYEHAFISHRNKIPPVVQRVDIHADVYPKVPSIKATAKLSLLNSQNTPVDKMIVNSPLFMGQWKVESGYGKLKSVGLEVGSWFVFNTPLQPGETADLEITVELAPNIYDNVSQIVENGTFINNKELFPFFGYDATMHITDPEKRSEYGLKGEVNVVNDIDDSTFHTDSLIGEAVTFRAELTTDADQLALAPGVLTEHRIDGDRAKYTYTMKQPMVNYYSIQSFKLKVKRDRHKGVDLQIHYHPDHQWNIDTMMEAAKDSLDYFSNAFGPYQYSELRIIEFPRYRKFAQSFANTIPFSEDIGFRHDTRRANTYNMPYYITAHEVAHQWWGHQLIAANVEGADMLIESLAEYSALKVVAQRYYHGTLRQYKKYALDHYLTERGRELEYPLYITALQGFVHYEKGALAMLALAHSIGESKLNQLLKKFIEEQRVSSKFATTNDLIALINEHVDSKQQALVHDLFHEITFYSLRVDNVVVGEKNTETGRYPVTITIDARKFYADEYGKETEAELDDLIEVALVADSPEDVKRSLNEYHRQDYPIKSGLNTILIEAYNPFGMFVVVDPYMHRIDKNSKDNFLQIDYAP</sequence>
<dbReference type="Gene3D" id="1.10.390.10">
    <property type="entry name" value="Neutral Protease Domain 2"/>
    <property type="match status" value="1"/>
</dbReference>
<feature type="transmembrane region" description="Helical" evidence="1">
    <location>
        <begin position="563"/>
        <end position="580"/>
    </location>
</feature>
<feature type="transmembrane region" description="Helical" evidence="1">
    <location>
        <begin position="359"/>
        <end position="380"/>
    </location>
</feature>
<feature type="transmembrane region" description="Helical" evidence="1">
    <location>
        <begin position="178"/>
        <end position="196"/>
    </location>
</feature>
<keyword evidence="1" id="KW-1133">Transmembrane helix</keyword>
<dbReference type="Pfam" id="PF12679">
    <property type="entry name" value="ABC2_membrane_2"/>
    <property type="match status" value="1"/>
</dbReference>
<name>A0A1C0TPL4_9GAMM</name>
<feature type="transmembrane region" description="Helical" evidence="1">
    <location>
        <begin position="400"/>
        <end position="422"/>
    </location>
</feature>
<dbReference type="RefSeq" id="WP_065790997.1">
    <property type="nucleotide sequence ID" value="NZ_MAUJ01000004.1"/>
</dbReference>
<evidence type="ECO:0000313" key="4">
    <source>
        <dbReference type="Proteomes" id="UP000093366"/>
    </source>
</evidence>
<keyword evidence="1" id="KW-0812">Transmembrane</keyword>